<keyword evidence="6 7" id="KW-0472">Membrane</keyword>
<dbReference type="PROSITE" id="PS50850">
    <property type="entry name" value="MFS"/>
    <property type="match status" value="1"/>
</dbReference>
<feature type="transmembrane region" description="Helical" evidence="7">
    <location>
        <begin position="438"/>
        <end position="462"/>
    </location>
</feature>
<feature type="domain" description="Major facilitator superfamily (MFS) profile" evidence="8">
    <location>
        <begin position="25"/>
        <end position="529"/>
    </location>
</feature>
<dbReference type="GO" id="GO:0005886">
    <property type="term" value="C:plasma membrane"/>
    <property type="evidence" value="ECO:0007669"/>
    <property type="project" value="UniProtKB-SubCell"/>
</dbReference>
<evidence type="ECO:0000256" key="5">
    <source>
        <dbReference type="ARBA" id="ARBA00022989"/>
    </source>
</evidence>
<evidence type="ECO:0000256" key="2">
    <source>
        <dbReference type="ARBA" id="ARBA00022448"/>
    </source>
</evidence>
<dbReference type="SUPFAM" id="SSF103473">
    <property type="entry name" value="MFS general substrate transporter"/>
    <property type="match status" value="1"/>
</dbReference>
<evidence type="ECO:0000256" key="7">
    <source>
        <dbReference type="SAM" id="Phobius"/>
    </source>
</evidence>
<feature type="transmembrane region" description="Helical" evidence="7">
    <location>
        <begin position="164"/>
        <end position="185"/>
    </location>
</feature>
<dbReference type="Pfam" id="PF07690">
    <property type="entry name" value="MFS_1"/>
    <property type="match status" value="1"/>
</dbReference>
<feature type="transmembrane region" description="Helical" evidence="7">
    <location>
        <begin position="197"/>
        <end position="216"/>
    </location>
</feature>
<comment type="subcellular location">
    <subcellularLocation>
        <location evidence="1">Cell membrane</location>
        <topology evidence="1">Multi-pass membrane protein</topology>
    </subcellularLocation>
</comment>
<dbReference type="RefSeq" id="WP_115012705.1">
    <property type="nucleotide sequence ID" value="NZ_QKWJ01000001.1"/>
</dbReference>
<evidence type="ECO:0000259" key="8">
    <source>
        <dbReference type="PROSITE" id="PS50850"/>
    </source>
</evidence>
<dbReference type="PANTHER" id="PTHR43045:SF7">
    <property type="entry name" value="MAJOR FACILITATOR SUPERFAMILY TRANSPORTER"/>
    <property type="match status" value="1"/>
</dbReference>
<keyword evidence="10" id="KW-1185">Reference proteome</keyword>
<evidence type="ECO:0000256" key="1">
    <source>
        <dbReference type="ARBA" id="ARBA00004651"/>
    </source>
</evidence>
<dbReference type="EMBL" id="QKWJ01000001">
    <property type="protein sequence ID" value="RDK12042.1"/>
    <property type="molecule type" value="Genomic_DNA"/>
</dbReference>
<keyword evidence="5 7" id="KW-1133">Transmembrane helix</keyword>
<protein>
    <submittedName>
        <fullName evidence="9">MFS transporter</fullName>
    </submittedName>
</protein>
<organism evidence="9 10">
    <name type="scientific">Cupriavidus lacunae</name>
    <dbReference type="NCBI Taxonomy" id="2666307"/>
    <lineage>
        <taxon>Bacteria</taxon>
        <taxon>Pseudomonadati</taxon>
        <taxon>Pseudomonadota</taxon>
        <taxon>Betaproteobacteria</taxon>
        <taxon>Burkholderiales</taxon>
        <taxon>Burkholderiaceae</taxon>
        <taxon>Cupriavidus</taxon>
    </lineage>
</organism>
<gene>
    <name evidence="9" type="ORF">DN412_00375</name>
</gene>
<evidence type="ECO:0000256" key="6">
    <source>
        <dbReference type="ARBA" id="ARBA00023136"/>
    </source>
</evidence>
<evidence type="ECO:0000256" key="3">
    <source>
        <dbReference type="ARBA" id="ARBA00022475"/>
    </source>
</evidence>
<keyword evidence="2" id="KW-0813">Transport</keyword>
<feature type="transmembrane region" description="Helical" evidence="7">
    <location>
        <begin position="320"/>
        <end position="339"/>
    </location>
</feature>
<sequence length="535" mass="57787">MTPAAGAAIPVSETKALSRREISKVIWGSSLGTVFEWYDFFVYGTLAAILGPLFFSRELGETGAFLASLATYGAGLVIRPFGSLVFGRLGDLVGRKYTFLITIILMGVSTAGIGFLPTYETAGIVATLLLVSLRLLQGLALGGEYGGAAIYVAEHVSTHNRGHATGYIQICATAGFFLSLVVVLSTQYISGPDFKVWGWRVPFILSTAMLLASVYIRSRLNESPVFVRMKAEGRTSSSPLRESFASRANLKLILLSLFGAVAGVGVVWYTSQFYVLIFMQKVLKIDLATSYLLMSIALAAAVPFYVVFGWLSDKWGRKPILLVGLAMTALTYVPLFKALTHYGNPALDLAMRTTPVQIASSDCKIRMFEGPQNDCEKVKDHLVANGIPHTVVPSVQKGTTVIIGDKKIEGLDIAQMKAALTAAGYPASSNPGQINRPMVVLVIFVLLLYSCACYGPLAAYLVELFPARIRYTSLSMPYHLGTGYVGGFMLYFATLIASATGNIFDGLYYSIAVSWLSVIVGFFLLPETKGRDISA</sequence>
<feature type="transmembrane region" description="Helical" evidence="7">
    <location>
        <begin position="290"/>
        <end position="308"/>
    </location>
</feature>
<dbReference type="AlphaFoldDB" id="A0A370P2F5"/>
<feature type="transmembrane region" description="Helical" evidence="7">
    <location>
        <begin position="63"/>
        <end position="85"/>
    </location>
</feature>
<keyword evidence="4 7" id="KW-0812">Transmembrane</keyword>
<accession>A0A370P2F5</accession>
<feature type="transmembrane region" description="Helical" evidence="7">
    <location>
        <begin position="25"/>
        <end position="51"/>
    </location>
</feature>
<dbReference type="InterPro" id="IPR020846">
    <property type="entry name" value="MFS_dom"/>
</dbReference>
<feature type="transmembrane region" description="Helical" evidence="7">
    <location>
        <begin position="122"/>
        <end position="143"/>
    </location>
</feature>
<feature type="transmembrane region" description="Helical" evidence="7">
    <location>
        <begin position="483"/>
        <end position="501"/>
    </location>
</feature>
<feature type="transmembrane region" description="Helical" evidence="7">
    <location>
        <begin position="97"/>
        <end position="116"/>
    </location>
</feature>
<dbReference type="PROSITE" id="PS00217">
    <property type="entry name" value="SUGAR_TRANSPORT_2"/>
    <property type="match status" value="1"/>
</dbReference>
<evidence type="ECO:0000313" key="10">
    <source>
        <dbReference type="Proteomes" id="UP000255165"/>
    </source>
</evidence>
<reference evidence="9 10" key="1">
    <citation type="submission" date="2018-06" db="EMBL/GenBank/DDBJ databases">
        <authorList>
            <person name="Feng T."/>
            <person name="Jeon C.O."/>
        </authorList>
    </citation>
    <scope>NUCLEOTIDE SEQUENCE [LARGE SCALE GENOMIC DNA]</scope>
    <source>
        <strain evidence="9 10">S23</strain>
    </source>
</reference>
<dbReference type="Proteomes" id="UP000255165">
    <property type="component" value="Unassembled WGS sequence"/>
</dbReference>
<evidence type="ECO:0000313" key="9">
    <source>
        <dbReference type="EMBL" id="RDK12042.1"/>
    </source>
</evidence>
<dbReference type="GO" id="GO:0022857">
    <property type="term" value="F:transmembrane transporter activity"/>
    <property type="evidence" value="ECO:0007669"/>
    <property type="project" value="InterPro"/>
</dbReference>
<name>A0A370P2F5_9BURK</name>
<feature type="transmembrane region" description="Helical" evidence="7">
    <location>
        <begin position="507"/>
        <end position="525"/>
    </location>
</feature>
<keyword evidence="3" id="KW-1003">Cell membrane</keyword>
<evidence type="ECO:0000256" key="4">
    <source>
        <dbReference type="ARBA" id="ARBA00022692"/>
    </source>
</evidence>
<dbReference type="InterPro" id="IPR011701">
    <property type="entry name" value="MFS"/>
</dbReference>
<dbReference type="InterPro" id="IPR036259">
    <property type="entry name" value="MFS_trans_sf"/>
</dbReference>
<dbReference type="InterPro" id="IPR005829">
    <property type="entry name" value="Sugar_transporter_CS"/>
</dbReference>
<dbReference type="Gene3D" id="1.20.1250.20">
    <property type="entry name" value="MFS general substrate transporter like domains"/>
    <property type="match status" value="3"/>
</dbReference>
<comment type="caution">
    <text evidence="9">The sequence shown here is derived from an EMBL/GenBank/DDBJ whole genome shotgun (WGS) entry which is preliminary data.</text>
</comment>
<dbReference type="PANTHER" id="PTHR43045">
    <property type="entry name" value="SHIKIMATE TRANSPORTER"/>
    <property type="match status" value="1"/>
</dbReference>
<feature type="transmembrane region" description="Helical" evidence="7">
    <location>
        <begin position="250"/>
        <end position="270"/>
    </location>
</feature>
<proteinExistence type="predicted"/>